<dbReference type="AlphaFoldDB" id="A0A6M3JV01"/>
<accession>A0A6M3JV01</accession>
<evidence type="ECO:0000313" key="3">
    <source>
        <dbReference type="EMBL" id="QJA89597.1"/>
    </source>
</evidence>
<evidence type="ECO:0000313" key="2">
    <source>
        <dbReference type="EMBL" id="QJA73919.1"/>
    </source>
</evidence>
<keyword evidence="1" id="KW-0472">Membrane</keyword>
<feature type="transmembrane region" description="Helical" evidence="1">
    <location>
        <begin position="85"/>
        <end position="110"/>
    </location>
</feature>
<keyword evidence="1" id="KW-1133">Transmembrane helix</keyword>
<gene>
    <name evidence="2" type="ORF">MM415A02158_0002</name>
    <name evidence="3" type="ORF">MM415B02527_0021</name>
</gene>
<dbReference type="EMBL" id="MT142062">
    <property type="protein sequence ID" value="QJA73919.1"/>
    <property type="molecule type" value="Genomic_DNA"/>
</dbReference>
<reference evidence="2" key="1">
    <citation type="submission" date="2020-03" db="EMBL/GenBank/DDBJ databases">
        <title>The deep terrestrial virosphere.</title>
        <authorList>
            <person name="Holmfeldt K."/>
            <person name="Nilsson E."/>
            <person name="Simone D."/>
            <person name="Lopez-Fernandez M."/>
            <person name="Wu X."/>
            <person name="de Brujin I."/>
            <person name="Lundin D."/>
            <person name="Andersson A."/>
            <person name="Bertilsson S."/>
            <person name="Dopson M."/>
        </authorList>
    </citation>
    <scope>NUCLEOTIDE SEQUENCE</scope>
    <source>
        <strain evidence="2">MM415A02158</strain>
        <strain evidence="3">MM415B02527</strain>
    </source>
</reference>
<evidence type="ECO:0000256" key="1">
    <source>
        <dbReference type="SAM" id="Phobius"/>
    </source>
</evidence>
<keyword evidence="1" id="KW-0812">Transmembrane</keyword>
<protein>
    <submittedName>
        <fullName evidence="2">Uncharacterized protein</fullName>
    </submittedName>
</protein>
<dbReference type="EMBL" id="MT142855">
    <property type="protein sequence ID" value="QJA89597.1"/>
    <property type="molecule type" value="Genomic_DNA"/>
</dbReference>
<name>A0A6M3JV01_9ZZZZ</name>
<organism evidence="2">
    <name type="scientific">viral metagenome</name>
    <dbReference type="NCBI Taxonomy" id="1070528"/>
    <lineage>
        <taxon>unclassified sequences</taxon>
        <taxon>metagenomes</taxon>
        <taxon>organismal metagenomes</taxon>
    </lineage>
</organism>
<proteinExistence type="predicted"/>
<sequence>MPQRLTNMDVVMELGKVIQGLENLGEKVDHNCKQSLESDEKILKKIDEVQKDFKDNYDKHNDYHKQNEEKWGVFMYVRNHMRTTIITAIILGIILSTFFGFTISKVVAWVRSVNAVIP</sequence>